<dbReference type="STRING" id="1921010.MMIC_P2082"/>
<comment type="similarity">
    <text evidence="1">Belongs to the 4-hydroxybenzoyl-CoA thioesterase family.</text>
</comment>
<dbReference type="EMBL" id="BDFD01000021">
    <property type="protein sequence ID" value="GAV21103.1"/>
    <property type="molecule type" value="Genomic_DNA"/>
</dbReference>
<dbReference type="OrthoDB" id="9808429at2"/>
<protein>
    <submittedName>
        <fullName evidence="3">Acyl-CoA thioester hydrolase</fullName>
    </submittedName>
</protein>
<dbReference type="Gene3D" id="3.10.129.10">
    <property type="entry name" value="Hotdog Thioesterase"/>
    <property type="match status" value="1"/>
</dbReference>
<proteinExistence type="inferred from homology"/>
<keyword evidence="4" id="KW-1185">Reference proteome</keyword>
<dbReference type="AlphaFoldDB" id="A0A1L8CQD5"/>
<dbReference type="NCBIfam" id="TIGR02799">
    <property type="entry name" value="thio_ybgC"/>
    <property type="match status" value="1"/>
</dbReference>
<gene>
    <name evidence="3" type="ORF">MMIC_P2082</name>
</gene>
<keyword evidence="2 3" id="KW-0378">Hydrolase</keyword>
<dbReference type="InterPro" id="IPR050563">
    <property type="entry name" value="4-hydroxybenzoyl-CoA_TE"/>
</dbReference>
<evidence type="ECO:0000313" key="4">
    <source>
        <dbReference type="Proteomes" id="UP000231632"/>
    </source>
</evidence>
<dbReference type="PIRSF" id="PIRSF003230">
    <property type="entry name" value="YbgC"/>
    <property type="match status" value="1"/>
</dbReference>
<dbReference type="SUPFAM" id="SSF54637">
    <property type="entry name" value="Thioesterase/thiol ester dehydrase-isomerase"/>
    <property type="match status" value="1"/>
</dbReference>
<sequence>MTSFTETWPVRVYYEDTDHGGVVYYANYLKFMERARSEFLRSAGLELDHIESEFGVMFAVTQANVRYLVPARFNEMLNIESELVQMRGARIAFRQRIYRQLDGVLLTEGDIHLACIRRDGNVSRIPKAVRESLKSHLNKKEEYSS</sequence>
<dbReference type="RefSeq" id="WP_072660411.1">
    <property type="nucleotide sequence ID" value="NZ_BDFD01000021.1"/>
</dbReference>
<dbReference type="NCBIfam" id="TIGR00051">
    <property type="entry name" value="YbgC/FadM family acyl-CoA thioesterase"/>
    <property type="match status" value="1"/>
</dbReference>
<comment type="caution">
    <text evidence="3">The sequence shown here is derived from an EMBL/GenBank/DDBJ whole genome shotgun (WGS) entry which is preliminary data.</text>
</comment>
<dbReference type="CDD" id="cd00586">
    <property type="entry name" value="4HBT"/>
    <property type="match status" value="1"/>
</dbReference>
<dbReference type="Pfam" id="PF13279">
    <property type="entry name" value="4HBT_2"/>
    <property type="match status" value="1"/>
</dbReference>
<dbReference type="InterPro" id="IPR029069">
    <property type="entry name" value="HotDog_dom_sf"/>
</dbReference>
<name>A0A1L8CQD5_9PROT</name>
<reference evidence="3 4" key="1">
    <citation type="journal article" date="2017" name="Arch. Microbiol.">
        <title>Mariprofundus micogutta sp. nov., a novel iron-oxidizing zetaproteobacterium isolated from a deep-sea hydrothermal field at the Bayonnaise knoll of the Izu-Ogasawara arc, and a description of Mariprofundales ord. nov. and Zetaproteobacteria classis nov.</title>
        <authorList>
            <person name="Makita H."/>
            <person name="Tanaka E."/>
            <person name="Mitsunobu S."/>
            <person name="Miyazaki M."/>
            <person name="Nunoura T."/>
            <person name="Uematsu K."/>
            <person name="Takaki Y."/>
            <person name="Nishi S."/>
            <person name="Shimamura S."/>
            <person name="Takai K."/>
        </authorList>
    </citation>
    <scope>NUCLEOTIDE SEQUENCE [LARGE SCALE GENOMIC DNA]</scope>
    <source>
        <strain evidence="3 4">ET2</strain>
    </source>
</reference>
<evidence type="ECO:0000313" key="3">
    <source>
        <dbReference type="EMBL" id="GAV21103.1"/>
    </source>
</evidence>
<dbReference type="GO" id="GO:0047617">
    <property type="term" value="F:fatty acyl-CoA hydrolase activity"/>
    <property type="evidence" value="ECO:0007669"/>
    <property type="project" value="TreeGrafter"/>
</dbReference>
<dbReference type="FunFam" id="3.10.129.10:FF:000004">
    <property type="entry name" value="Tol-pal system-associated acyl-CoA thioesterase"/>
    <property type="match status" value="1"/>
</dbReference>
<dbReference type="Proteomes" id="UP000231632">
    <property type="component" value="Unassembled WGS sequence"/>
</dbReference>
<dbReference type="PANTHER" id="PTHR31793:SF37">
    <property type="entry name" value="ACYL-COA THIOESTER HYDROLASE YBGC"/>
    <property type="match status" value="1"/>
</dbReference>
<organism evidence="3 4">
    <name type="scientific">Mariprofundus micogutta</name>
    <dbReference type="NCBI Taxonomy" id="1921010"/>
    <lineage>
        <taxon>Bacteria</taxon>
        <taxon>Pseudomonadati</taxon>
        <taxon>Pseudomonadota</taxon>
        <taxon>Candidatius Mariprofundia</taxon>
        <taxon>Mariprofundales</taxon>
        <taxon>Mariprofundaceae</taxon>
        <taxon>Mariprofundus</taxon>
    </lineage>
</organism>
<dbReference type="InterPro" id="IPR014166">
    <property type="entry name" value="Tol-Pal_acyl-CoA_thioesterase"/>
</dbReference>
<evidence type="ECO:0000256" key="2">
    <source>
        <dbReference type="ARBA" id="ARBA00022801"/>
    </source>
</evidence>
<evidence type="ECO:0000256" key="1">
    <source>
        <dbReference type="ARBA" id="ARBA00005953"/>
    </source>
</evidence>
<accession>A0A1L8CQD5</accession>
<dbReference type="InterPro" id="IPR006684">
    <property type="entry name" value="YbgC/YbaW"/>
</dbReference>
<dbReference type="PANTHER" id="PTHR31793">
    <property type="entry name" value="4-HYDROXYBENZOYL-COA THIOESTERASE FAMILY MEMBER"/>
    <property type="match status" value="1"/>
</dbReference>